<evidence type="ECO:0000256" key="14">
    <source>
        <dbReference type="RuleBase" id="RU000442"/>
    </source>
</evidence>
<dbReference type="InterPro" id="IPR050240">
    <property type="entry name" value="DNA_pol_type-B"/>
</dbReference>
<organism evidence="17 18">
    <name type="scientific">Prochlorococcus phage P-HM2</name>
    <dbReference type="NCBI Taxonomy" id="445696"/>
    <lineage>
        <taxon>Viruses</taxon>
        <taxon>Duplodnaviria</taxon>
        <taxon>Heunggongvirae</taxon>
        <taxon>Uroviricota</taxon>
        <taxon>Caudoviricetes</taxon>
        <taxon>Eurybiavirus</taxon>
        <taxon>Eurybiavirus PHM2</taxon>
    </lineage>
</organism>
<keyword evidence="9 13" id="KW-0239">DNA-directed DNA polymerase</keyword>
<dbReference type="GO" id="GO:0003887">
    <property type="term" value="F:DNA-directed DNA polymerase activity"/>
    <property type="evidence" value="ECO:0007669"/>
    <property type="project" value="UniProtKB-UniRule"/>
</dbReference>
<dbReference type="GO" id="GO:0039686">
    <property type="term" value="P:bidirectional double-stranded viral DNA replication"/>
    <property type="evidence" value="ECO:0007669"/>
    <property type="project" value="UniProtKB-UniRule"/>
</dbReference>
<keyword evidence="5 13" id="KW-0235">DNA replication</keyword>
<dbReference type="PROSITE" id="PS00116">
    <property type="entry name" value="DNA_POLYMERASE_B"/>
    <property type="match status" value="1"/>
</dbReference>
<comment type="function">
    <text evidence="13">Replicates the viral genomic DNA. This polymerase possesses two enzymatic activities: DNA synthesis (polymerase) and an exonucleolytic activity that degrades single-stranded DNA in the 3'- to 5'-direction for proofreading purpose.</text>
</comment>
<dbReference type="OrthoDB" id="165at10239"/>
<keyword evidence="8 13" id="KW-0269">Exonuclease</keyword>
<dbReference type="GO" id="GO:0000166">
    <property type="term" value="F:nucleotide binding"/>
    <property type="evidence" value="ECO:0007669"/>
    <property type="project" value="UniProtKB-UniRule"/>
</dbReference>
<dbReference type="InterPro" id="IPR043502">
    <property type="entry name" value="DNA/RNA_pol_sf"/>
</dbReference>
<keyword evidence="18" id="KW-1185">Reference proteome</keyword>
<dbReference type="PRINTS" id="PR00106">
    <property type="entry name" value="DNAPOLB"/>
</dbReference>
<evidence type="ECO:0000256" key="5">
    <source>
        <dbReference type="ARBA" id="ARBA00022705"/>
    </source>
</evidence>
<reference evidence="17 18" key="1">
    <citation type="journal article" date="2010" name="Environ. Microbiol.">
        <title>Genomic analysis of oceanic cyanobacterial myoviruses compared with T4-like myoviruses from diverse hosts and environments.</title>
        <authorList>
            <person name="Sullivan M.B."/>
            <person name="Huang K.H."/>
            <person name="Ignacio-Espinoza J.C."/>
            <person name="Berlin A.M."/>
            <person name="Kelly L."/>
            <person name="Weigele P.R."/>
            <person name="DeFrancesco A.S."/>
            <person name="Kern S.E."/>
            <person name="Thompson L.R."/>
            <person name="Young S."/>
            <person name="Yandava C."/>
            <person name="Fu R."/>
            <person name="Krastins B."/>
            <person name="Chase M."/>
            <person name="Sarracino D."/>
            <person name="Osburne M.S."/>
            <person name="Henn M.R."/>
            <person name="Chisholm S.W."/>
        </authorList>
    </citation>
    <scope>NUCLEOTIDE SEQUENCE [LARGE SCALE GENOMIC DNA]</scope>
    <source>
        <strain evidence="17">M4-259</strain>
    </source>
</reference>
<feature type="binding site" evidence="13">
    <location>
        <position position="301"/>
    </location>
    <ligand>
        <name>Mg(2+)</name>
        <dbReference type="ChEBI" id="CHEBI:18420"/>
        <label>2</label>
        <note>catalytic; for 3'-5' exonuclease activity</note>
    </ligand>
</feature>
<evidence type="ECO:0000256" key="8">
    <source>
        <dbReference type="ARBA" id="ARBA00022839"/>
    </source>
</evidence>
<dbReference type="PANTHER" id="PTHR10322:SF23">
    <property type="entry name" value="DNA POLYMERASE DELTA CATALYTIC SUBUNIT"/>
    <property type="match status" value="1"/>
</dbReference>
<evidence type="ECO:0000256" key="4">
    <source>
        <dbReference type="ARBA" id="ARBA00022695"/>
    </source>
</evidence>
<dbReference type="Pfam" id="PF03104">
    <property type="entry name" value="DNA_pol_B_exo1"/>
    <property type="match status" value="1"/>
</dbReference>
<feature type="domain" description="DNA-directed DNA polymerase family B exonuclease" evidence="16">
    <location>
        <begin position="95"/>
        <end position="265"/>
    </location>
</feature>
<feature type="binding site" evidence="13">
    <location>
        <position position="386"/>
    </location>
    <ligand>
        <name>Mg(2+)</name>
        <dbReference type="ChEBI" id="CHEBI:18420"/>
        <label>3</label>
        <note>catalytic; for polymerase activity</note>
    </ligand>
</feature>
<keyword evidence="11 13" id="KW-0238">DNA-binding</keyword>
<evidence type="ECO:0000256" key="6">
    <source>
        <dbReference type="ARBA" id="ARBA00022722"/>
    </source>
</evidence>
<protein>
    <recommendedName>
        <fullName evidence="2 13">DNA-directed DNA polymerase</fullName>
        <ecNumber evidence="2 13">2.7.7.7</ecNumber>
        <ecNumber evidence="13">3.1.11.-</ecNumber>
    </recommendedName>
</protein>
<dbReference type="Gene3D" id="3.90.1600.10">
    <property type="entry name" value="Palm domain of DNA polymerase"/>
    <property type="match status" value="1"/>
</dbReference>
<feature type="binding site" evidence="13">
    <location>
        <position position="387"/>
    </location>
    <ligand>
        <name>Mg(2+)</name>
        <dbReference type="ChEBI" id="CHEBI:18420"/>
        <label>4</label>
        <note>catalytic; for polymerase activity</note>
    </ligand>
</feature>
<feature type="binding site" evidence="13">
    <location>
        <position position="386"/>
    </location>
    <ligand>
        <name>Mg(2+)</name>
        <dbReference type="ChEBI" id="CHEBI:18420"/>
        <label>4</label>
        <note>catalytic; for polymerase activity</note>
    </ligand>
</feature>
<evidence type="ECO:0000259" key="15">
    <source>
        <dbReference type="Pfam" id="PF00136"/>
    </source>
</evidence>
<comment type="cofactor">
    <cofactor evidence="13">
        <name>Mg(2+)</name>
        <dbReference type="ChEBI" id="CHEBI:18420"/>
    </cofactor>
</comment>
<evidence type="ECO:0000256" key="1">
    <source>
        <dbReference type="ARBA" id="ARBA00005755"/>
    </source>
</evidence>
<name>E3ST04_9CAUD</name>
<feature type="region of interest" description="Interaction with the polymerase clamp" evidence="13">
    <location>
        <begin position="823"/>
        <end position="828"/>
    </location>
</feature>
<keyword evidence="10 13" id="KW-1194">Viral DNA replication</keyword>
<feature type="binding site" evidence="13">
    <location>
        <position position="194"/>
    </location>
    <ligand>
        <name>Mg(2+)</name>
        <dbReference type="ChEBI" id="CHEBI:18420"/>
        <label>2</label>
        <note>catalytic; for 3'-5' exonuclease activity</note>
    </ligand>
</feature>
<keyword evidence="3 13" id="KW-0808">Transferase</keyword>
<feature type="region of interest" description="Polymerase" evidence="13">
    <location>
        <begin position="354"/>
        <end position="828"/>
    </location>
</feature>
<feature type="binding site" evidence="13">
    <location>
        <position position="113"/>
    </location>
    <ligand>
        <name>Mg(2+)</name>
        <dbReference type="ChEBI" id="CHEBI:18420"/>
        <label>1</label>
        <note>catalytic; for 3'-5' exonuclease activity</note>
    </ligand>
</feature>
<feature type="region of interest" description="Beta hairpin" evidence="13">
    <location>
        <begin position="220"/>
        <end position="236"/>
    </location>
</feature>
<comment type="similarity">
    <text evidence="1 13 14">Belongs to the DNA polymerase type-B family.</text>
</comment>
<dbReference type="SMART" id="SM00486">
    <property type="entry name" value="POLBc"/>
    <property type="match status" value="1"/>
</dbReference>
<feature type="binding site" evidence="13">
    <location>
        <position position="457"/>
    </location>
    <ligand>
        <name>substrate</name>
    </ligand>
</feature>
<feature type="binding site" evidence="13">
    <location>
        <position position="557"/>
    </location>
    <ligand>
        <name>Mg(2+)</name>
        <dbReference type="ChEBI" id="CHEBI:18420"/>
        <label>3</label>
        <note>catalytic; for polymerase activity</note>
    </ligand>
</feature>
<dbReference type="Gene3D" id="1.20.1280.300">
    <property type="match status" value="1"/>
</dbReference>
<feature type="binding site" evidence="13">
    <location>
        <position position="557"/>
    </location>
    <ligand>
        <name>Mg(2+)</name>
        <dbReference type="ChEBI" id="CHEBI:18420"/>
        <label>4</label>
        <note>catalytic; for polymerase activity</note>
    </ligand>
</feature>
<comment type="caution">
    <text evidence="13">Lacks conserved residue(s) required for the propagation of feature annotation.</text>
</comment>
<dbReference type="InterPro" id="IPR017964">
    <property type="entry name" value="DNA-dir_DNA_pol_B_CS"/>
</dbReference>
<dbReference type="GO" id="GO:0006261">
    <property type="term" value="P:DNA-templated DNA replication"/>
    <property type="evidence" value="ECO:0007669"/>
    <property type="project" value="TreeGrafter"/>
</dbReference>
<dbReference type="GO" id="GO:0003677">
    <property type="term" value="F:DNA binding"/>
    <property type="evidence" value="ECO:0007669"/>
    <property type="project" value="UniProtKB-UniRule"/>
</dbReference>
<feature type="binding site" evidence="13">
    <location>
        <position position="111"/>
    </location>
    <ligand>
        <name>Mg(2+)</name>
        <dbReference type="ChEBI" id="CHEBI:18420"/>
        <label>1</label>
        <note>catalytic; for 3'-5' exonuclease activity</note>
    </ligand>
</feature>
<dbReference type="EC" id="2.7.7.7" evidence="2 13"/>
<dbReference type="InterPro" id="IPR023211">
    <property type="entry name" value="DNA_pol_palm_dom_sf"/>
</dbReference>
<dbReference type="InterPro" id="IPR006134">
    <property type="entry name" value="DNA-dir_DNA_pol_B_multi_dom"/>
</dbReference>
<dbReference type="SUPFAM" id="SSF53098">
    <property type="entry name" value="Ribonuclease H-like"/>
    <property type="match status" value="1"/>
</dbReference>
<feature type="binding site" evidence="13">
    <location>
        <begin position="389"/>
        <end position="391"/>
    </location>
    <ligand>
        <name>substrate</name>
    </ligand>
</feature>
<keyword evidence="13" id="KW-0460">Magnesium</keyword>
<feature type="binding site" evidence="13">
    <location>
        <position position="494"/>
    </location>
    <ligand>
        <name>substrate</name>
    </ligand>
</feature>
<dbReference type="HAMAP" id="MF_04100">
    <property type="entry name" value="DPOL_T4"/>
    <property type="match status" value="1"/>
</dbReference>
<keyword evidence="13" id="KW-0511">Multifunctional enzyme</keyword>
<dbReference type="InterPro" id="IPR006133">
    <property type="entry name" value="DNA-dir_DNA_pol_B_exonuc"/>
</dbReference>
<dbReference type="EMBL" id="GU075905">
    <property type="protein sequence ID" value="ADO99932.1"/>
    <property type="molecule type" value="Genomic_DNA"/>
</dbReference>
<dbReference type="EC" id="3.1.11.-" evidence="13"/>
<dbReference type="InterPro" id="IPR006172">
    <property type="entry name" value="DNA-dir_DNA_pol_B"/>
</dbReference>
<dbReference type="Proteomes" id="UP000006538">
    <property type="component" value="Segment"/>
</dbReference>
<keyword evidence="13" id="KW-0479">Metal-binding</keyword>
<gene>
    <name evidence="17" type="primary">gp43</name>
    <name evidence="17" type="ORF">PHM2_154</name>
</gene>
<dbReference type="Gene3D" id="3.30.342.10">
    <property type="entry name" value="DNA Polymerase, chain B, domain 1"/>
    <property type="match status" value="1"/>
</dbReference>
<feature type="site" description="Optimization of metal coordination by the polymerase active site" evidence="13">
    <location>
        <position position="555"/>
    </location>
</feature>
<evidence type="ECO:0000259" key="16">
    <source>
        <dbReference type="Pfam" id="PF03104"/>
    </source>
</evidence>
<dbReference type="GO" id="GO:0046872">
    <property type="term" value="F:metal ion binding"/>
    <property type="evidence" value="ECO:0007669"/>
    <property type="project" value="UniProtKB-KW"/>
</dbReference>
<dbReference type="KEGG" id="vg:10328025"/>
<dbReference type="InterPro" id="IPR012337">
    <property type="entry name" value="RNaseH-like_sf"/>
</dbReference>
<evidence type="ECO:0000256" key="10">
    <source>
        <dbReference type="ARBA" id="ARBA00023109"/>
    </source>
</evidence>
<dbReference type="Gene3D" id="3.40.1820.10">
    <property type="entry name" value="DnaQ-like 3'-5' exonuclease"/>
    <property type="match status" value="1"/>
</dbReference>
<dbReference type="InterPro" id="IPR034749">
    <property type="entry name" value="DPOL_T4"/>
</dbReference>
<accession>E3ST04</accession>
<evidence type="ECO:0000256" key="12">
    <source>
        <dbReference type="ARBA" id="ARBA00049244"/>
    </source>
</evidence>
<dbReference type="Pfam" id="PF00136">
    <property type="entry name" value="DNA_pol_B"/>
    <property type="match status" value="1"/>
</dbReference>
<dbReference type="PANTHER" id="PTHR10322">
    <property type="entry name" value="DNA POLYMERASE CATALYTIC SUBUNIT"/>
    <property type="match status" value="1"/>
</dbReference>
<evidence type="ECO:0000313" key="17">
    <source>
        <dbReference type="EMBL" id="ADO99932.1"/>
    </source>
</evidence>
<comment type="catalytic activity">
    <reaction evidence="12 13 14">
        <text>DNA(n) + a 2'-deoxyribonucleoside 5'-triphosphate = DNA(n+1) + diphosphate</text>
        <dbReference type="Rhea" id="RHEA:22508"/>
        <dbReference type="Rhea" id="RHEA-COMP:17339"/>
        <dbReference type="Rhea" id="RHEA-COMP:17340"/>
        <dbReference type="ChEBI" id="CHEBI:33019"/>
        <dbReference type="ChEBI" id="CHEBI:61560"/>
        <dbReference type="ChEBI" id="CHEBI:173112"/>
        <dbReference type="EC" id="2.7.7.7"/>
    </reaction>
</comment>
<dbReference type="RefSeq" id="YP_004323523.1">
    <property type="nucleotide sequence ID" value="NC_015284.1"/>
</dbReference>
<keyword evidence="6 13" id="KW-0540">Nuclease</keyword>
<dbReference type="GeneID" id="10328025"/>
<evidence type="ECO:0000256" key="9">
    <source>
        <dbReference type="ARBA" id="ARBA00022932"/>
    </source>
</evidence>
<proteinExistence type="inferred from homology"/>
<evidence type="ECO:0000256" key="7">
    <source>
        <dbReference type="ARBA" id="ARBA00022801"/>
    </source>
</evidence>
<dbReference type="Gene3D" id="3.30.420.10">
    <property type="entry name" value="Ribonuclease H-like superfamily/Ribonuclease H"/>
    <property type="match status" value="1"/>
</dbReference>
<sequence length="828" mass="96978">MSFYTNVQLVGDNINYLGYEDGKRIQRKFKFSPTLFVVTNKKTNHKTLDGRYAKPVRFESVKEARNFVEQYKEVPNFEVHGYDRYLYQFISQEFPNEVDYDFKKLNIMSLDIEVACENGFPNVKECAEEMLSITVQDYQTRKLKVFGTRPYKNTRDDVEFILCDGETHLLRCFLDYWIQNFPDILTGWNVDGYDVPYICGRLERLFGEKEMRLMSPWGHVKREEIEVKGREQIFYRMSGINVIDYLDLYKKFTYTNQESYRLDHIANVELGQTKVAHDEFDNFKQFYTQDWQKFIDYNIVDVELVSRLEEKMKLIELAVALAYDAKVNMQDVYYQVRMWDTLIYNFLKDKGIVVPPGKRSDKDDKYAGAYVKEPIPGKYDWVVSFDLNSLYPHLIMQYNISPETLVETRHPSATVNKLLSQTVDVPKEYALCANGAMYRKDIHGFLPEMMKKIYDERVQSKKLMILAKQEYQKTPTKELEKSISKYNNIQMARKIQLNSAYGAIGNQYFRYYNIINAEAITLSGQVSIRWIEHKMNAYLNKILKTEKQDYVIASDTDSIYLNLGPLVETVYKGRETTDKSIVSFLNKVCEVELEKYITSSYEALATYVNAYEQKMVMKRENIASSGIWTAKKRYMLNVWDSEGVRYDEPKLKMMGIEAVKSSTPAPCRTAIKDAINIMMNGTEKDLLDFVSTFRNKFDTLPPEDIAFPRSVNGLRKYKASSTVYSKGTPLHVRGTLLYNFHISKNKLEYKYPLVQEGEKIKYLHLRRPNKINENVISFLNTFPREIGLEGQIDRDTQFEKSFLLPLQIITSVIGWETERKANLDFLFA</sequence>
<feature type="region of interest" description="Binding of DNA in B-conformation" evidence="13">
    <location>
        <begin position="631"/>
        <end position="634"/>
    </location>
</feature>
<feature type="domain" description="DNA-directed DNA polymerase family B multifunctional" evidence="15">
    <location>
        <begin position="336"/>
        <end position="697"/>
    </location>
</feature>
<keyword evidence="7 13" id="KW-0378">Hydrolase</keyword>
<feature type="site" description="Optimization of metal coordination by the polymerase active site" evidence="13">
    <location>
        <position position="632"/>
    </location>
</feature>
<dbReference type="InterPro" id="IPR036397">
    <property type="entry name" value="RNaseH_sf"/>
</dbReference>
<keyword evidence="4 13" id="KW-0548">Nucleotidyltransferase</keyword>
<evidence type="ECO:0000313" key="18">
    <source>
        <dbReference type="Proteomes" id="UP000006538"/>
    </source>
</evidence>
<evidence type="ECO:0000256" key="11">
    <source>
        <dbReference type="ARBA" id="ARBA00023125"/>
    </source>
</evidence>
<evidence type="ECO:0000256" key="13">
    <source>
        <dbReference type="HAMAP-Rule" id="MF_04100"/>
    </source>
</evidence>
<feature type="site" description="Essential for viral replication" evidence="13">
    <location>
        <position position="640"/>
    </location>
</feature>
<evidence type="ECO:0000256" key="3">
    <source>
        <dbReference type="ARBA" id="ARBA00022679"/>
    </source>
</evidence>
<dbReference type="SUPFAM" id="SSF56672">
    <property type="entry name" value="DNA/RNA polymerases"/>
    <property type="match status" value="1"/>
</dbReference>
<comment type="subunit">
    <text evidence="13">Part of the replicase complex that includes the DNA polymerase, the polymerase clamp, the clamp loader complex, the single-stranded DNA binding protein, and the primase/helicase. Interacts with the polymerase clamp; this interaction constitutes the polymerase holoenzyme.</text>
</comment>
<evidence type="ECO:0000256" key="2">
    <source>
        <dbReference type="ARBA" id="ARBA00012417"/>
    </source>
</evidence>
<dbReference type="GO" id="GO:0008408">
    <property type="term" value="F:3'-5' exonuclease activity"/>
    <property type="evidence" value="ECO:0007669"/>
    <property type="project" value="UniProtKB-UniRule"/>
</dbReference>
<comment type="domain">
    <text evidence="13">The N-terminus contains the 3'-5' exonuclease activity. The C-terminus contains the polymerase activity and is involved in binding to the polymerase clamp protein. A beta hairpin structure is necessary for the proofreading function of the polymerase.</text>
</comment>
<feature type="binding site" evidence="13">
    <location>
        <position position="301"/>
    </location>
    <ligand>
        <name>Mg(2+)</name>
        <dbReference type="ChEBI" id="CHEBI:18420"/>
        <label>1</label>
        <note>catalytic; for 3'-5' exonuclease activity</note>
    </ligand>
</feature>